<evidence type="ECO:0008006" key="3">
    <source>
        <dbReference type="Google" id="ProtNLM"/>
    </source>
</evidence>
<dbReference type="RefSeq" id="WP_259549854.1">
    <property type="nucleotide sequence ID" value="NZ_BAABHW010000002.1"/>
</dbReference>
<evidence type="ECO:0000313" key="2">
    <source>
        <dbReference type="Proteomes" id="UP001499910"/>
    </source>
</evidence>
<comment type="caution">
    <text evidence="1">The sequence shown here is derived from an EMBL/GenBank/DDBJ whole genome shotgun (WGS) entry which is preliminary data.</text>
</comment>
<organism evidence="1 2">
    <name type="scientific">[Roseibacterium] beibuensis</name>
    <dbReference type="NCBI Taxonomy" id="1193142"/>
    <lineage>
        <taxon>Bacteria</taxon>
        <taxon>Pseudomonadati</taxon>
        <taxon>Pseudomonadota</taxon>
        <taxon>Alphaproteobacteria</taxon>
        <taxon>Rhodobacterales</taxon>
        <taxon>Roseobacteraceae</taxon>
        <taxon>Roseicyclus</taxon>
    </lineage>
</organism>
<protein>
    <recommendedName>
        <fullName evidence="3">Knr4/Smi1-like domain-containing protein</fullName>
    </recommendedName>
</protein>
<sequence length="115" mass="12836">MFDGLFDPAHIESINQILNESFYADRDSIILPPSLYAVGSSYDAFGEIYVMVNLKKDNEYYGAIFAWRKAHNNIGAGDNKTNPVLLANDLQGFLGGLITEQESARKIEDGKDFKL</sequence>
<keyword evidence="2" id="KW-1185">Reference proteome</keyword>
<dbReference type="EMBL" id="BAABHW010000002">
    <property type="protein sequence ID" value="GAA5070216.1"/>
    <property type="molecule type" value="Genomic_DNA"/>
</dbReference>
<proteinExistence type="predicted"/>
<evidence type="ECO:0000313" key="1">
    <source>
        <dbReference type="EMBL" id="GAA5070216.1"/>
    </source>
</evidence>
<accession>A0ABP9L6V3</accession>
<name>A0ABP9L6V3_9RHOB</name>
<reference evidence="2" key="1">
    <citation type="journal article" date="2019" name="Int. J. Syst. Evol. Microbiol.">
        <title>The Global Catalogue of Microorganisms (GCM) 10K type strain sequencing project: providing services to taxonomists for standard genome sequencing and annotation.</title>
        <authorList>
            <consortium name="The Broad Institute Genomics Platform"/>
            <consortium name="The Broad Institute Genome Sequencing Center for Infectious Disease"/>
            <person name="Wu L."/>
            <person name="Ma J."/>
        </authorList>
    </citation>
    <scope>NUCLEOTIDE SEQUENCE [LARGE SCALE GENOMIC DNA]</scope>
    <source>
        <strain evidence="2">JCM 18015</strain>
    </source>
</reference>
<dbReference type="Proteomes" id="UP001499910">
    <property type="component" value="Unassembled WGS sequence"/>
</dbReference>
<gene>
    <name evidence="1" type="ORF">GCM10023209_12710</name>
</gene>